<dbReference type="InterPro" id="IPR017871">
    <property type="entry name" value="ABC_transporter-like_CS"/>
</dbReference>
<protein>
    <submittedName>
        <fullName evidence="6">ATP-binding cassette domain-containing protein</fullName>
    </submittedName>
</protein>
<dbReference type="PANTHER" id="PTHR42711">
    <property type="entry name" value="ABC TRANSPORTER ATP-BINDING PROTEIN"/>
    <property type="match status" value="1"/>
</dbReference>
<dbReference type="PROSITE" id="PS50893">
    <property type="entry name" value="ABC_TRANSPORTER_2"/>
    <property type="match status" value="1"/>
</dbReference>
<gene>
    <name evidence="6" type="ORF">ABFV83_00175</name>
</gene>
<reference evidence="6" key="1">
    <citation type="submission" date="2024-06" db="EMBL/GenBank/DDBJ databases">
        <title>Lacrimispora cavernae sp. nov., a novel anaerobe isolated from bat guano pile inside a cave.</title>
        <authorList>
            <person name="Miller S.L."/>
            <person name="Lu N."/>
            <person name="King J."/>
            <person name="Sankaranarayanan K."/>
            <person name="Lawson P.A."/>
        </authorList>
    </citation>
    <scope>NUCLEOTIDE SEQUENCE</scope>
    <source>
        <strain evidence="6">BS-2</strain>
    </source>
</reference>
<dbReference type="InterPro" id="IPR027417">
    <property type="entry name" value="P-loop_NTPase"/>
</dbReference>
<accession>A0AAU7PPQ0</accession>
<comment type="similarity">
    <text evidence="1">Belongs to the ABC transporter superfamily.</text>
</comment>
<dbReference type="Gene3D" id="3.40.50.300">
    <property type="entry name" value="P-loop containing nucleotide triphosphate hydrolases"/>
    <property type="match status" value="1"/>
</dbReference>
<dbReference type="PANTHER" id="PTHR42711:SF5">
    <property type="entry name" value="ABC TRANSPORTER ATP-BINDING PROTEIN NATA"/>
    <property type="match status" value="1"/>
</dbReference>
<dbReference type="PROSITE" id="PS00211">
    <property type="entry name" value="ABC_TRANSPORTER_1"/>
    <property type="match status" value="1"/>
</dbReference>
<name>A0AAU7PPQ0_9FIRM</name>
<keyword evidence="2" id="KW-0813">Transport</keyword>
<evidence type="ECO:0000256" key="4">
    <source>
        <dbReference type="ARBA" id="ARBA00022840"/>
    </source>
</evidence>
<dbReference type="GO" id="GO:0005524">
    <property type="term" value="F:ATP binding"/>
    <property type="evidence" value="ECO:0007669"/>
    <property type="project" value="UniProtKB-KW"/>
</dbReference>
<dbReference type="InterPro" id="IPR050763">
    <property type="entry name" value="ABC_transporter_ATP-binding"/>
</dbReference>
<dbReference type="InterPro" id="IPR003593">
    <property type="entry name" value="AAA+_ATPase"/>
</dbReference>
<keyword evidence="4 6" id="KW-0067">ATP-binding</keyword>
<keyword evidence="3" id="KW-0547">Nucleotide-binding</keyword>
<organism evidence="6">
    <name type="scientific">Lacrimispora sp. BS-2</name>
    <dbReference type="NCBI Taxonomy" id="3151850"/>
    <lineage>
        <taxon>Bacteria</taxon>
        <taxon>Bacillati</taxon>
        <taxon>Bacillota</taxon>
        <taxon>Clostridia</taxon>
        <taxon>Lachnospirales</taxon>
        <taxon>Lachnospiraceae</taxon>
        <taxon>Lacrimispora</taxon>
    </lineage>
</organism>
<sequence>MELKVNHLSKSFGSLKVLMQVNLSLRSGQIYCLMGPSGSGKTTFLRILLGLEQADSGSIEGLQGIRASAVFQENRLCQSFTPVDNITMVIPGRSSQNRKQAREELLRLLPEEALSRPVSTLSGGMKRRVAIVRALSVPCDMVLMDEPFTGLDENTKLTVIQYIKEKTRDKLIIISTHQEEDIELLNGTLMKL</sequence>
<dbReference type="AlphaFoldDB" id="A0AAU7PPQ0"/>
<evidence type="ECO:0000259" key="5">
    <source>
        <dbReference type="PROSITE" id="PS50893"/>
    </source>
</evidence>
<proteinExistence type="inferred from homology"/>
<evidence type="ECO:0000256" key="2">
    <source>
        <dbReference type="ARBA" id="ARBA00022448"/>
    </source>
</evidence>
<evidence type="ECO:0000256" key="3">
    <source>
        <dbReference type="ARBA" id="ARBA00022741"/>
    </source>
</evidence>
<dbReference type="SMART" id="SM00382">
    <property type="entry name" value="AAA"/>
    <property type="match status" value="1"/>
</dbReference>
<dbReference type="CDD" id="cd03230">
    <property type="entry name" value="ABC_DR_subfamily_A"/>
    <property type="match status" value="1"/>
</dbReference>
<dbReference type="Pfam" id="PF00005">
    <property type="entry name" value="ABC_tran"/>
    <property type="match status" value="1"/>
</dbReference>
<dbReference type="GO" id="GO:0016887">
    <property type="term" value="F:ATP hydrolysis activity"/>
    <property type="evidence" value="ECO:0007669"/>
    <property type="project" value="InterPro"/>
</dbReference>
<evidence type="ECO:0000313" key="6">
    <source>
        <dbReference type="EMBL" id="XBS54238.1"/>
    </source>
</evidence>
<dbReference type="InterPro" id="IPR003439">
    <property type="entry name" value="ABC_transporter-like_ATP-bd"/>
</dbReference>
<dbReference type="EMBL" id="CP157940">
    <property type="protein sequence ID" value="XBS54238.1"/>
    <property type="molecule type" value="Genomic_DNA"/>
</dbReference>
<dbReference type="RefSeq" id="WP_349946756.1">
    <property type="nucleotide sequence ID" value="NZ_CP157940.1"/>
</dbReference>
<feature type="domain" description="ABC transporter" evidence="5">
    <location>
        <begin position="3"/>
        <end position="192"/>
    </location>
</feature>
<evidence type="ECO:0000256" key="1">
    <source>
        <dbReference type="ARBA" id="ARBA00005417"/>
    </source>
</evidence>
<dbReference type="SUPFAM" id="SSF52540">
    <property type="entry name" value="P-loop containing nucleoside triphosphate hydrolases"/>
    <property type="match status" value="1"/>
</dbReference>